<feature type="region of interest" description="Disordered" evidence="1">
    <location>
        <begin position="509"/>
        <end position="542"/>
    </location>
</feature>
<evidence type="ECO:0000256" key="1">
    <source>
        <dbReference type="SAM" id="MobiDB-lite"/>
    </source>
</evidence>
<feature type="compositionally biased region" description="Low complexity" evidence="1">
    <location>
        <begin position="75"/>
        <end position="87"/>
    </location>
</feature>
<feature type="transmembrane region" description="Helical" evidence="2">
    <location>
        <begin position="377"/>
        <end position="395"/>
    </location>
</feature>
<evidence type="ECO:0000256" key="2">
    <source>
        <dbReference type="SAM" id="Phobius"/>
    </source>
</evidence>
<evidence type="ECO:0008006" key="5">
    <source>
        <dbReference type="Google" id="ProtNLM"/>
    </source>
</evidence>
<feature type="transmembrane region" description="Helical" evidence="2">
    <location>
        <begin position="176"/>
        <end position="198"/>
    </location>
</feature>
<keyword evidence="2" id="KW-1133">Transmembrane helix</keyword>
<feature type="transmembrane region" description="Helical" evidence="2">
    <location>
        <begin position="341"/>
        <end position="365"/>
    </location>
</feature>
<protein>
    <recommendedName>
        <fullName evidence="5">Solute carrier family 35 member F4</fullName>
    </recommendedName>
</protein>
<feature type="transmembrane region" description="Helical" evidence="2">
    <location>
        <begin position="256"/>
        <end position="275"/>
    </location>
</feature>
<dbReference type="PANTHER" id="PTHR19346:SF4">
    <property type="entry name" value="SUGAR PHOSPHATE TRANSPORTER DOMAIN-CONTAINING PROTEIN"/>
    <property type="match status" value="1"/>
</dbReference>
<gene>
    <name evidence="3" type="ORF">O3G_MSEX003666</name>
</gene>
<evidence type="ECO:0000313" key="3">
    <source>
        <dbReference type="EMBL" id="KAG6445014.1"/>
    </source>
</evidence>
<keyword evidence="4" id="KW-1185">Reference proteome</keyword>
<feature type="region of interest" description="Disordered" evidence="1">
    <location>
        <begin position="1"/>
        <end position="93"/>
    </location>
</feature>
<feature type="compositionally biased region" description="Polar residues" evidence="1">
    <location>
        <begin position="60"/>
        <end position="74"/>
    </location>
</feature>
<dbReference type="AlphaFoldDB" id="A0A921YUA9"/>
<feature type="compositionally biased region" description="Basic and acidic residues" evidence="1">
    <location>
        <begin position="32"/>
        <end position="45"/>
    </location>
</feature>
<feature type="compositionally biased region" description="Polar residues" evidence="1">
    <location>
        <begin position="515"/>
        <end position="528"/>
    </location>
</feature>
<name>A0A921YUA9_MANSE</name>
<feature type="transmembrane region" description="Helical" evidence="2">
    <location>
        <begin position="306"/>
        <end position="329"/>
    </location>
</feature>
<keyword evidence="2" id="KW-0812">Transmembrane</keyword>
<dbReference type="Proteomes" id="UP000791440">
    <property type="component" value="Unassembled WGS sequence"/>
</dbReference>
<feature type="transmembrane region" description="Helical" evidence="2">
    <location>
        <begin position="282"/>
        <end position="300"/>
    </location>
</feature>
<dbReference type="EMBL" id="JH668315">
    <property type="protein sequence ID" value="KAG6445014.1"/>
    <property type="molecule type" value="Genomic_DNA"/>
</dbReference>
<feature type="compositionally biased region" description="Basic and acidic residues" evidence="1">
    <location>
        <begin position="529"/>
        <end position="542"/>
    </location>
</feature>
<sequence length="542" mass="60298">MTMARDGDVPTIFNPKRVRAPSVIITSEEVVETERSGGDGDRERPNGPPTPLSPRAPLTPQASVCSAPPLTTQPSLQQAYSESAASSQDEERQLRDKKCPRSCCSKFAKKIYYGICVTVTLTTSWVTTTHCIKHLYLEEHSESTYDVAYHTETTSVAYNNISSKIHGHHPYRAPFFTAWFCTNWLILFYPLYLIVMLIHNKCKSANDIIFDAFSDFKEKGFTFARFISRCGLFCLLWVVTIYMYTYSLKILLSTDVVALFATNVSCIYLLSWVILHEQFVGVRIVAAILCDTGIALLAYMDGITGSSTLGGVVLAACAAAGYAIFKVLFRKVMGEVNSGQRALFFSILGVVNASLLWPVALALYLTGSETLPTHHLPWIYLLVASVALLVFHLVLQFGNIITYNIFVSLALITAVPVSAALDVVLYGVQFEGMKLAGIILIGVGFFLVIWSRRRQRGSSGSGRNRDAMDYRTGYIRSHLRSPSGRVRPAMKRLSKKSWVEISQELREAHMRNENNRASSSFEGATTLDNFRRASPHDQGEKV</sequence>
<dbReference type="PANTHER" id="PTHR19346">
    <property type="entry name" value="SUGAR PHOSPHATE TRANSPORTER DOMAIN-CONTAINING PROTEIN"/>
    <property type="match status" value="1"/>
</dbReference>
<feature type="transmembrane region" description="Helical" evidence="2">
    <location>
        <begin position="402"/>
        <end position="426"/>
    </location>
</feature>
<reference evidence="3" key="1">
    <citation type="journal article" date="2016" name="Insect Biochem. Mol. Biol.">
        <title>Multifaceted biological insights from a draft genome sequence of the tobacco hornworm moth, Manduca sexta.</title>
        <authorList>
            <person name="Kanost M.R."/>
            <person name="Arrese E.L."/>
            <person name="Cao X."/>
            <person name="Chen Y.R."/>
            <person name="Chellapilla S."/>
            <person name="Goldsmith M.R."/>
            <person name="Grosse-Wilde E."/>
            <person name="Heckel D.G."/>
            <person name="Herndon N."/>
            <person name="Jiang H."/>
            <person name="Papanicolaou A."/>
            <person name="Qu J."/>
            <person name="Soulages J.L."/>
            <person name="Vogel H."/>
            <person name="Walters J."/>
            <person name="Waterhouse R.M."/>
            <person name="Ahn S.J."/>
            <person name="Almeida F.C."/>
            <person name="An C."/>
            <person name="Aqrawi P."/>
            <person name="Bretschneider A."/>
            <person name="Bryant W.B."/>
            <person name="Bucks S."/>
            <person name="Chao H."/>
            <person name="Chevignon G."/>
            <person name="Christen J.M."/>
            <person name="Clarke D.F."/>
            <person name="Dittmer N.T."/>
            <person name="Ferguson L.C.F."/>
            <person name="Garavelou S."/>
            <person name="Gordon K.H.J."/>
            <person name="Gunaratna R.T."/>
            <person name="Han Y."/>
            <person name="Hauser F."/>
            <person name="He Y."/>
            <person name="Heidel-Fischer H."/>
            <person name="Hirsh A."/>
            <person name="Hu Y."/>
            <person name="Jiang H."/>
            <person name="Kalra D."/>
            <person name="Klinner C."/>
            <person name="Konig C."/>
            <person name="Kovar C."/>
            <person name="Kroll A.R."/>
            <person name="Kuwar S.S."/>
            <person name="Lee S.L."/>
            <person name="Lehman R."/>
            <person name="Li K."/>
            <person name="Li Z."/>
            <person name="Liang H."/>
            <person name="Lovelace S."/>
            <person name="Lu Z."/>
            <person name="Mansfield J.H."/>
            <person name="McCulloch K.J."/>
            <person name="Mathew T."/>
            <person name="Morton B."/>
            <person name="Muzny D.M."/>
            <person name="Neunemann D."/>
            <person name="Ongeri F."/>
            <person name="Pauchet Y."/>
            <person name="Pu L.L."/>
            <person name="Pyrousis I."/>
            <person name="Rao X.J."/>
            <person name="Redding A."/>
            <person name="Roesel C."/>
            <person name="Sanchez-Gracia A."/>
            <person name="Schaack S."/>
            <person name="Shukla A."/>
            <person name="Tetreau G."/>
            <person name="Wang Y."/>
            <person name="Xiong G.H."/>
            <person name="Traut W."/>
            <person name="Walsh T.K."/>
            <person name="Worley K.C."/>
            <person name="Wu D."/>
            <person name="Wu W."/>
            <person name="Wu Y.Q."/>
            <person name="Zhang X."/>
            <person name="Zou Z."/>
            <person name="Zucker H."/>
            <person name="Briscoe A.D."/>
            <person name="Burmester T."/>
            <person name="Clem R.J."/>
            <person name="Feyereisen R."/>
            <person name="Grimmelikhuijzen C.J.P."/>
            <person name="Hamodrakas S.J."/>
            <person name="Hansson B.S."/>
            <person name="Huguet E."/>
            <person name="Jermiin L.S."/>
            <person name="Lan Q."/>
            <person name="Lehman H.K."/>
            <person name="Lorenzen M."/>
            <person name="Merzendorfer H."/>
            <person name="Michalopoulos I."/>
            <person name="Morton D.B."/>
            <person name="Muthukrishnan S."/>
            <person name="Oakeshott J.G."/>
            <person name="Palmer W."/>
            <person name="Park Y."/>
            <person name="Passarelli A.L."/>
            <person name="Rozas J."/>
            <person name="Schwartz L.M."/>
            <person name="Smith W."/>
            <person name="Southgate A."/>
            <person name="Vilcinskas A."/>
            <person name="Vogt R."/>
            <person name="Wang P."/>
            <person name="Werren J."/>
            <person name="Yu X.Q."/>
            <person name="Zhou J.J."/>
            <person name="Brown S.J."/>
            <person name="Scherer S.E."/>
            <person name="Richards S."/>
            <person name="Blissard G.W."/>
        </authorList>
    </citation>
    <scope>NUCLEOTIDE SEQUENCE</scope>
</reference>
<reference evidence="3" key="2">
    <citation type="submission" date="2020-12" db="EMBL/GenBank/DDBJ databases">
        <authorList>
            <person name="Kanost M."/>
        </authorList>
    </citation>
    <scope>NUCLEOTIDE SEQUENCE</scope>
</reference>
<accession>A0A921YUA9</accession>
<evidence type="ECO:0000313" key="4">
    <source>
        <dbReference type="Proteomes" id="UP000791440"/>
    </source>
</evidence>
<organism evidence="3 4">
    <name type="scientific">Manduca sexta</name>
    <name type="common">Tobacco hawkmoth</name>
    <name type="synonym">Tobacco hornworm</name>
    <dbReference type="NCBI Taxonomy" id="7130"/>
    <lineage>
        <taxon>Eukaryota</taxon>
        <taxon>Metazoa</taxon>
        <taxon>Ecdysozoa</taxon>
        <taxon>Arthropoda</taxon>
        <taxon>Hexapoda</taxon>
        <taxon>Insecta</taxon>
        <taxon>Pterygota</taxon>
        <taxon>Neoptera</taxon>
        <taxon>Endopterygota</taxon>
        <taxon>Lepidoptera</taxon>
        <taxon>Glossata</taxon>
        <taxon>Ditrysia</taxon>
        <taxon>Bombycoidea</taxon>
        <taxon>Sphingidae</taxon>
        <taxon>Sphinginae</taxon>
        <taxon>Sphingini</taxon>
        <taxon>Manduca</taxon>
    </lineage>
</organism>
<proteinExistence type="predicted"/>
<dbReference type="InterPro" id="IPR026505">
    <property type="entry name" value="Solute_c_fam_35_mem_F3/F4"/>
</dbReference>
<feature type="transmembrane region" description="Helical" evidence="2">
    <location>
        <begin position="226"/>
        <end position="244"/>
    </location>
</feature>
<feature type="transmembrane region" description="Helical" evidence="2">
    <location>
        <begin position="432"/>
        <end position="450"/>
    </location>
</feature>
<keyword evidence="2" id="KW-0472">Membrane</keyword>
<comment type="caution">
    <text evidence="3">The sequence shown here is derived from an EMBL/GenBank/DDBJ whole genome shotgun (WGS) entry which is preliminary data.</text>
</comment>